<dbReference type="Proteomes" id="UP001196413">
    <property type="component" value="Unassembled WGS sequence"/>
</dbReference>
<name>A0AAD5QDZ4_PARTN</name>
<accession>A0AAD5QDZ4</accession>
<gene>
    <name evidence="1" type="ORF">KIN20_000581</name>
</gene>
<organism evidence="1 2">
    <name type="scientific">Parelaphostrongylus tenuis</name>
    <name type="common">Meningeal worm</name>
    <dbReference type="NCBI Taxonomy" id="148309"/>
    <lineage>
        <taxon>Eukaryota</taxon>
        <taxon>Metazoa</taxon>
        <taxon>Ecdysozoa</taxon>
        <taxon>Nematoda</taxon>
        <taxon>Chromadorea</taxon>
        <taxon>Rhabditida</taxon>
        <taxon>Rhabditina</taxon>
        <taxon>Rhabditomorpha</taxon>
        <taxon>Strongyloidea</taxon>
        <taxon>Metastrongylidae</taxon>
        <taxon>Parelaphostrongylus</taxon>
    </lineage>
</organism>
<sequence length="132" mass="14524">MVLRDGKRSTERTTDRLEGAIYLRKTKLERFVVQRNPGVGTTYWATSDAIRKSGKFVYFRRSSHSTINGATADRGLSVGREPLMKNSIPQKQVLGSDVVTSMTMNINPYADLEAGEATSLAQGRASVVSIRA</sequence>
<dbReference type="EMBL" id="JAHQIW010000087">
    <property type="protein sequence ID" value="KAJ1345939.1"/>
    <property type="molecule type" value="Genomic_DNA"/>
</dbReference>
<protein>
    <submittedName>
        <fullName evidence="1">Uncharacterized protein</fullName>
    </submittedName>
</protein>
<evidence type="ECO:0000313" key="1">
    <source>
        <dbReference type="EMBL" id="KAJ1345939.1"/>
    </source>
</evidence>
<reference evidence="1" key="1">
    <citation type="submission" date="2021-06" db="EMBL/GenBank/DDBJ databases">
        <title>Parelaphostrongylus tenuis whole genome reference sequence.</title>
        <authorList>
            <person name="Garwood T.J."/>
            <person name="Larsen P.A."/>
            <person name="Fountain-Jones N.M."/>
            <person name="Garbe J.R."/>
            <person name="Macchietto M.G."/>
            <person name="Kania S.A."/>
            <person name="Gerhold R.W."/>
            <person name="Richards J.E."/>
            <person name="Wolf T.M."/>
        </authorList>
    </citation>
    <scope>NUCLEOTIDE SEQUENCE</scope>
    <source>
        <strain evidence="1">MNPRO001-30</strain>
        <tissue evidence="1">Meninges</tissue>
    </source>
</reference>
<proteinExistence type="predicted"/>
<comment type="caution">
    <text evidence="1">The sequence shown here is derived from an EMBL/GenBank/DDBJ whole genome shotgun (WGS) entry which is preliminary data.</text>
</comment>
<dbReference type="AlphaFoldDB" id="A0AAD5QDZ4"/>
<keyword evidence="2" id="KW-1185">Reference proteome</keyword>
<evidence type="ECO:0000313" key="2">
    <source>
        <dbReference type="Proteomes" id="UP001196413"/>
    </source>
</evidence>